<comment type="caution">
    <text evidence="1">The sequence shown here is derived from an EMBL/GenBank/DDBJ whole genome shotgun (WGS) entry which is preliminary data.</text>
</comment>
<reference evidence="1 2" key="1">
    <citation type="submission" date="2023-02" db="EMBL/GenBank/DDBJ databases">
        <title>Genome sequencing required for Actinomycetospora new species description.</title>
        <authorList>
            <person name="Saimee Y."/>
            <person name="Duangmal K."/>
        </authorList>
    </citation>
    <scope>NUCLEOTIDE SEQUENCE [LARGE SCALE GENOMIC DNA]</scope>
    <source>
        <strain evidence="1 2">DW7H6</strain>
    </source>
</reference>
<sequence>MPRPSPGRVVAVAAVLSLALVAAGLVTHALDGPTVLQLALAVAAVSVRPLAVIVHRRQGEESGASGYTAAG</sequence>
<organism evidence="1 2">
    <name type="scientific">Actinomycetospora lemnae</name>
    <dbReference type="NCBI Taxonomy" id="3019891"/>
    <lineage>
        <taxon>Bacteria</taxon>
        <taxon>Bacillati</taxon>
        <taxon>Actinomycetota</taxon>
        <taxon>Actinomycetes</taxon>
        <taxon>Pseudonocardiales</taxon>
        <taxon>Pseudonocardiaceae</taxon>
        <taxon>Actinomycetospora</taxon>
    </lineage>
</organism>
<name>A0ABT5SR05_9PSEU</name>
<accession>A0ABT5SR05</accession>
<dbReference type="Proteomes" id="UP001300763">
    <property type="component" value="Unassembled WGS sequence"/>
</dbReference>
<protein>
    <submittedName>
        <fullName evidence="1">Uncharacterized protein</fullName>
    </submittedName>
</protein>
<dbReference type="EMBL" id="JAQZAO010000003">
    <property type="protein sequence ID" value="MDD7965276.1"/>
    <property type="molecule type" value="Genomic_DNA"/>
</dbReference>
<keyword evidence="2" id="KW-1185">Reference proteome</keyword>
<evidence type="ECO:0000313" key="1">
    <source>
        <dbReference type="EMBL" id="MDD7965276.1"/>
    </source>
</evidence>
<proteinExistence type="predicted"/>
<gene>
    <name evidence="1" type="ORF">PGB27_07930</name>
</gene>
<evidence type="ECO:0000313" key="2">
    <source>
        <dbReference type="Proteomes" id="UP001300763"/>
    </source>
</evidence>
<dbReference type="RefSeq" id="WP_274199818.1">
    <property type="nucleotide sequence ID" value="NZ_JAQZAO010000003.1"/>
</dbReference>